<dbReference type="Pfam" id="PF00563">
    <property type="entry name" value="EAL"/>
    <property type="match status" value="1"/>
</dbReference>
<feature type="domain" description="EAL" evidence="1">
    <location>
        <begin position="311"/>
        <end position="564"/>
    </location>
</feature>
<feature type="domain" description="GGDEF" evidence="2">
    <location>
        <begin position="167"/>
        <end position="300"/>
    </location>
</feature>
<dbReference type="PANTHER" id="PTHR44757">
    <property type="entry name" value="DIGUANYLATE CYCLASE DGCP"/>
    <property type="match status" value="1"/>
</dbReference>
<proteinExistence type="predicted"/>
<dbReference type="AlphaFoldDB" id="A0A4V1NRY4"/>
<dbReference type="SUPFAM" id="SSF55073">
    <property type="entry name" value="Nucleotide cyclase"/>
    <property type="match status" value="1"/>
</dbReference>
<keyword evidence="4" id="KW-1185">Reference proteome</keyword>
<evidence type="ECO:0000259" key="2">
    <source>
        <dbReference type="PROSITE" id="PS50887"/>
    </source>
</evidence>
<organism evidence="3 4">
    <name type="scientific">Blautia faecicola</name>
    <dbReference type="NCBI Taxonomy" id="2509240"/>
    <lineage>
        <taxon>Bacteria</taxon>
        <taxon>Bacillati</taxon>
        <taxon>Bacillota</taxon>
        <taxon>Clostridia</taxon>
        <taxon>Lachnospirales</taxon>
        <taxon>Lachnospiraceae</taxon>
        <taxon>Blautia</taxon>
    </lineage>
</organism>
<dbReference type="SMART" id="SM00267">
    <property type="entry name" value="GGDEF"/>
    <property type="match status" value="1"/>
</dbReference>
<dbReference type="PANTHER" id="PTHR44757:SF2">
    <property type="entry name" value="BIOFILM ARCHITECTURE MAINTENANCE PROTEIN MBAA"/>
    <property type="match status" value="1"/>
</dbReference>
<dbReference type="Pfam" id="PF00990">
    <property type="entry name" value="GGDEF"/>
    <property type="match status" value="1"/>
</dbReference>
<sequence>MEKERIRHREKSFLTGKKRMEKLKVLMKYAGISVFEYFPDADRLVLYDEQLKEERRMQPFLGRLEELCTVYPENREKLRGFLTGNIQGTVELKMLENGHYRMVLLDALQQEEDDPSIIGCARDITEIRKREELLEDQARRDSMTGLYNHDTGKRLVNDYLMEKRAEQPCGLLMMDVDRFKNVNDVYGHLFGDEVLTGFARFLQSFFRKEDILIRTGGDEFAVFLKEINREVLEKKVGDLVKKVGELTFSKKEFSMTCSVGVCFLPGGAGAYSYEQLLEHADLALYRAKIAGRNQYAVGEKLVPLQKGEKGETAVKLLMDETMEKREFEIYFQPKISLHNYKIAGAEALVRWRRPDGIVVKPEHFLPFYEKNGKITELDYYVFEQVAVFLEKTKRSGIVPGPVSVNVSALHAEDPQTTQRYLEILQKHGVDPSMIQMELKETDTIRYENIRNLLHSFQQAGFQTALDNFGVGSSFLNLVGEVPLNDVKLGRGFIEKCEKDHRGTAFLKQLIEMLKSLGFQVVCEGVESARQVEVLKNAGCDLVQGNWFSMPLNTKEFENMLSLPGELRCRCREYTEYTAGGKTE</sequence>
<comment type="caution">
    <text evidence="3">The sequence shown here is derived from an EMBL/GenBank/DDBJ whole genome shotgun (WGS) entry which is preliminary data.</text>
</comment>
<dbReference type="InterPro" id="IPR001633">
    <property type="entry name" value="EAL_dom"/>
</dbReference>
<dbReference type="CDD" id="cd01949">
    <property type="entry name" value="GGDEF"/>
    <property type="match status" value="1"/>
</dbReference>
<gene>
    <name evidence="3" type="ORF">ETP43_09145</name>
</gene>
<name>A0A4V1NRY4_9FIRM</name>
<dbReference type="Gene3D" id="3.30.70.270">
    <property type="match status" value="1"/>
</dbReference>
<dbReference type="NCBIfam" id="TIGR00254">
    <property type="entry name" value="GGDEF"/>
    <property type="match status" value="1"/>
</dbReference>
<protein>
    <submittedName>
        <fullName evidence="3">Bifunctional diguanylate cyclase/phosphodiesterase</fullName>
    </submittedName>
</protein>
<dbReference type="RefSeq" id="WP_129257835.1">
    <property type="nucleotide sequence ID" value="NZ_SDKC01000001.1"/>
</dbReference>
<dbReference type="InterPro" id="IPR035919">
    <property type="entry name" value="EAL_sf"/>
</dbReference>
<accession>A0A4V1NRY4</accession>
<dbReference type="OrthoDB" id="9805474at2"/>
<dbReference type="SMART" id="SM00052">
    <property type="entry name" value="EAL"/>
    <property type="match status" value="1"/>
</dbReference>
<dbReference type="PROSITE" id="PS50887">
    <property type="entry name" value="GGDEF"/>
    <property type="match status" value="1"/>
</dbReference>
<reference evidence="3 4" key="1">
    <citation type="submission" date="2019-01" db="EMBL/GenBank/DDBJ databases">
        <title>Blautia sp. nov. KGMB01111 isolated human feces.</title>
        <authorList>
            <person name="Park J.-E."/>
            <person name="Kim J.-S."/>
            <person name="Park S.-H."/>
        </authorList>
    </citation>
    <scope>NUCLEOTIDE SEQUENCE [LARGE SCALE GENOMIC DNA]</scope>
    <source>
        <strain evidence="3 4">KGMB01111</strain>
    </source>
</reference>
<dbReference type="EMBL" id="SDKC01000001">
    <property type="protein sequence ID" value="RXS75365.1"/>
    <property type="molecule type" value="Genomic_DNA"/>
</dbReference>
<evidence type="ECO:0000313" key="3">
    <source>
        <dbReference type="EMBL" id="RXS75365.1"/>
    </source>
</evidence>
<dbReference type="SUPFAM" id="SSF141868">
    <property type="entry name" value="EAL domain-like"/>
    <property type="match status" value="1"/>
</dbReference>
<dbReference type="InterPro" id="IPR000160">
    <property type="entry name" value="GGDEF_dom"/>
</dbReference>
<dbReference type="InterPro" id="IPR052155">
    <property type="entry name" value="Biofilm_reg_signaling"/>
</dbReference>
<dbReference type="CDD" id="cd01948">
    <property type="entry name" value="EAL"/>
    <property type="match status" value="1"/>
</dbReference>
<dbReference type="Proteomes" id="UP000290106">
    <property type="component" value="Unassembled WGS sequence"/>
</dbReference>
<evidence type="ECO:0000313" key="4">
    <source>
        <dbReference type="Proteomes" id="UP000290106"/>
    </source>
</evidence>
<dbReference type="FunFam" id="3.30.70.270:FF:000001">
    <property type="entry name" value="Diguanylate cyclase domain protein"/>
    <property type="match status" value="1"/>
</dbReference>
<dbReference type="InterPro" id="IPR043128">
    <property type="entry name" value="Rev_trsase/Diguanyl_cyclase"/>
</dbReference>
<dbReference type="Gene3D" id="3.20.20.450">
    <property type="entry name" value="EAL domain"/>
    <property type="match status" value="1"/>
</dbReference>
<dbReference type="InterPro" id="IPR029787">
    <property type="entry name" value="Nucleotide_cyclase"/>
</dbReference>
<dbReference type="PROSITE" id="PS50883">
    <property type="entry name" value="EAL"/>
    <property type="match status" value="1"/>
</dbReference>
<evidence type="ECO:0000259" key="1">
    <source>
        <dbReference type="PROSITE" id="PS50883"/>
    </source>
</evidence>